<dbReference type="RefSeq" id="WP_109336002.1">
    <property type="nucleotide sequence ID" value="NZ_CP021355.1"/>
</dbReference>
<keyword evidence="2" id="KW-1185">Reference proteome</keyword>
<protein>
    <submittedName>
        <fullName evidence="1">Uncharacterized protein</fullName>
    </submittedName>
</protein>
<evidence type="ECO:0000313" key="1">
    <source>
        <dbReference type="EMBL" id="AWK76558.1"/>
    </source>
</evidence>
<dbReference type="KEGG" id="roz:CBI38_34910"/>
<geneLocation type="plasmid" evidence="2">
    <name>prb98</name>
</geneLocation>
<keyword evidence="1" id="KW-0614">Plasmid</keyword>
<dbReference type="Proteomes" id="UP000245711">
    <property type="component" value="Plasmid pRB98"/>
</dbReference>
<organism evidence="1 2">
    <name type="scientific">Rhodococcus oxybenzonivorans</name>
    <dbReference type="NCBI Taxonomy" id="1990687"/>
    <lineage>
        <taxon>Bacteria</taxon>
        <taxon>Bacillati</taxon>
        <taxon>Actinomycetota</taxon>
        <taxon>Actinomycetes</taxon>
        <taxon>Mycobacteriales</taxon>
        <taxon>Nocardiaceae</taxon>
        <taxon>Rhodococcus</taxon>
    </lineage>
</organism>
<evidence type="ECO:0000313" key="2">
    <source>
        <dbReference type="Proteomes" id="UP000245711"/>
    </source>
</evidence>
<proteinExistence type="predicted"/>
<gene>
    <name evidence="1" type="ORF">CBI38_34910</name>
</gene>
<sequence length="115" mass="12398">MTQWFNVEADYHQFNLAAPEADTTAFQEFGSVFDTGTAFVTFHTGIACGPVTVGIDMLQSPPEWSESAEWDNVDEAVLSAPTPLRVITNSGTVQEAFGQIDAPSSGKFGIRGLRP</sequence>
<name>A0A2S2C700_9NOCA</name>
<reference evidence="1 2" key="1">
    <citation type="submission" date="2017-05" db="EMBL/GenBank/DDBJ databases">
        <title>Isolation of Rhodococcus sp. S2-17 biodegrading of BP-3.</title>
        <authorList>
            <person name="Lee Y."/>
            <person name="Kim K.H."/>
            <person name="Chun B.H."/>
            <person name="Jung H.S."/>
            <person name="Jeon C.O."/>
        </authorList>
    </citation>
    <scope>NUCLEOTIDE SEQUENCE [LARGE SCALE GENOMIC DNA]</scope>
    <source>
        <strain evidence="1 2">S2-17</strain>
        <plasmid evidence="2">prb98</plasmid>
    </source>
</reference>
<dbReference type="OrthoDB" id="4485313at2"/>
<dbReference type="AlphaFoldDB" id="A0A2S2C700"/>
<accession>A0A2S2C700</accession>
<dbReference type="EMBL" id="CP021355">
    <property type="protein sequence ID" value="AWK76558.1"/>
    <property type="molecule type" value="Genomic_DNA"/>
</dbReference>